<comment type="caution">
    <text evidence="13">The sequence shown here is derived from an EMBL/GenBank/DDBJ whole genome shotgun (WGS) entry which is preliminary data.</text>
</comment>
<dbReference type="STRING" id="8932.A0A2I0LS71"/>
<evidence type="ECO:0000256" key="8">
    <source>
        <dbReference type="ARBA" id="ARBA00023319"/>
    </source>
</evidence>
<feature type="domain" description="Ig-like" evidence="12">
    <location>
        <begin position="20"/>
        <end position="114"/>
    </location>
</feature>
<accession>A0A2I0LS71</accession>
<evidence type="ECO:0000256" key="5">
    <source>
        <dbReference type="ARBA" id="ARBA00022989"/>
    </source>
</evidence>
<evidence type="ECO:0000256" key="4">
    <source>
        <dbReference type="ARBA" id="ARBA00022737"/>
    </source>
</evidence>
<feature type="compositionally biased region" description="Polar residues" evidence="9">
    <location>
        <begin position="281"/>
        <end position="313"/>
    </location>
</feature>
<evidence type="ECO:0000256" key="10">
    <source>
        <dbReference type="SAM" id="Phobius"/>
    </source>
</evidence>
<dbReference type="PANTHER" id="PTHR47118:SF1">
    <property type="entry name" value="CYTOTOXIC AND REGULATORY T-CELL MOLECULE"/>
    <property type="match status" value="1"/>
</dbReference>
<feature type="compositionally biased region" description="Basic and acidic residues" evidence="9">
    <location>
        <begin position="472"/>
        <end position="487"/>
    </location>
</feature>
<protein>
    <submittedName>
        <fullName evidence="13">Cytotoxic and regulatory T cell molecule</fullName>
    </submittedName>
</protein>
<dbReference type="SMART" id="SM00409">
    <property type="entry name" value="IG"/>
    <property type="match status" value="2"/>
</dbReference>
<keyword evidence="6 10" id="KW-0472">Membrane</keyword>
<feature type="chain" id="PRO_5014170882" evidence="11">
    <location>
        <begin position="25"/>
        <end position="531"/>
    </location>
</feature>
<feature type="compositionally biased region" description="Polar residues" evidence="9">
    <location>
        <begin position="321"/>
        <end position="361"/>
    </location>
</feature>
<keyword evidence="4" id="KW-0677">Repeat</keyword>
<dbReference type="Pfam" id="PF08205">
    <property type="entry name" value="C2-set_2"/>
    <property type="match status" value="1"/>
</dbReference>
<dbReference type="InterPro" id="IPR013162">
    <property type="entry name" value="CD80_C2-set"/>
</dbReference>
<dbReference type="InParanoid" id="A0A2I0LS71"/>
<keyword evidence="7" id="KW-1015">Disulfide bond</keyword>
<evidence type="ECO:0000256" key="3">
    <source>
        <dbReference type="ARBA" id="ARBA00022729"/>
    </source>
</evidence>
<evidence type="ECO:0000259" key="12">
    <source>
        <dbReference type="PROSITE" id="PS50835"/>
    </source>
</evidence>
<feature type="signal peptide" evidence="11">
    <location>
        <begin position="1"/>
        <end position="24"/>
    </location>
</feature>
<organism evidence="13 14">
    <name type="scientific">Columba livia</name>
    <name type="common">Rock dove</name>
    <dbReference type="NCBI Taxonomy" id="8932"/>
    <lineage>
        <taxon>Eukaryota</taxon>
        <taxon>Metazoa</taxon>
        <taxon>Chordata</taxon>
        <taxon>Craniata</taxon>
        <taxon>Vertebrata</taxon>
        <taxon>Euteleostomi</taxon>
        <taxon>Archelosauria</taxon>
        <taxon>Archosauria</taxon>
        <taxon>Dinosauria</taxon>
        <taxon>Saurischia</taxon>
        <taxon>Theropoda</taxon>
        <taxon>Coelurosauria</taxon>
        <taxon>Aves</taxon>
        <taxon>Neognathae</taxon>
        <taxon>Neoaves</taxon>
        <taxon>Columbimorphae</taxon>
        <taxon>Columbiformes</taxon>
        <taxon>Columbidae</taxon>
        <taxon>Columba</taxon>
    </lineage>
</organism>
<dbReference type="GO" id="GO:0002355">
    <property type="term" value="P:detection of tumor cell"/>
    <property type="evidence" value="ECO:0007669"/>
    <property type="project" value="TreeGrafter"/>
</dbReference>
<gene>
    <name evidence="13" type="primary">CRTAM</name>
    <name evidence="13" type="ORF">A306_00011495</name>
</gene>
<evidence type="ECO:0000256" key="9">
    <source>
        <dbReference type="SAM" id="MobiDB-lite"/>
    </source>
</evidence>
<keyword evidence="8" id="KW-0393">Immunoglobulin domain</keyword>
<proteinExistence type="predicted"/>
<comment type="subcellular location">
    <subcellularLocation>
        <location evidence="1">Membrane</location>
        <topology evidence="1">Single-pass membrane protein</topology>
    </subcellularLocation>
</comment>
<keyword evidence="14" id="KW-1185">Reference proteome</keyword>
<dbReference type="SUPFAM" id="SSF48726">
    <property type="entry name" value="Immunoglobulin"/>
    <property type="match status" value="2"/>
</dbReference>
<dbReference type="Proteomes" id="UP000053872">
    <property type="component" value="Unassembled WGS sequence"/>
</dbReference>
<reference evidence="13 14" key="1">
    <citation type="journal article" date="2013" name="Science">
        <title>Genomic diversity and evolution of the head crest in the rock pigeon.</title>
        <authorList>
            <person name="Shapiro M.D."/>
            <person name="Kronenberg Z."/>
            <person name="Li C."/>
            <person name="Domyan E.T."/>
            <person name="Pan H."/>
            <person name="Campbell M."/>
            <person name="Tan H."/>
            <person name="Huff C.D."/>
            <person name="Hu H."/>
            <person name="Vickrey A.I."/>
            <person name="Nielsen S.C."/>
            <person name="Stringham S.A."/>
            <person name="Hu H."/>
            <person name="Willerslev E."/>
            <person name="Gilbert M.T."/>
            <person name="Yandell M."/>
            <person name="Zhang G."/>
            <person name="Wang J."/>
        </authorList>
    </citation>
    <scope>NUCLEOTIDE SEQUENCE [LARGE SCALE GENOMIC DNA]</scope>
    <source>
        <tissue evidence="13">Blood</tissue>
    </source>
</reference>
<dbReference type="InterPro" id="IPR007110">
    <property type="entry name" value="Ig-like_dom"/>
</dbReference>
<dbReference type="FunFam" id="2.60.40.10:FF:000013">
    <property type="entry name" value="cell adhesion molecule 1 isoform X1"/>
    <property type="match status" value="1"/>
</dbReference>
<evidence type="ECO:0000256" key="2">
    <source>
        <dbReference type="ARBA" id="ARBA00022692"/>
    </source>
</evidence>
<dbReference type="InterPro" id="IPR003599">
    <property type="entry name" value="Ig_sub"/>
</dbReference>
<evidence type="ECO:0000256" key="11">
    <source>
        <dbReference type="SAM" id="SignalP"/>
    </source>
</evidence>
<dbReference type="InterPro" id="IPR013106">
    <property type="entry name" value="Ig_V-set"/>
</dbReference>
<dbReference type="EMBL" id="AKCR02000114">
    <property type="protein sequence ID" value="PKK20275.1"/>
    <property type="molecule type" value="Genomic_DNA"/>
</dbReference>
<keyword evidence="3 11" id="KW-0732">Signal</keyword>
<dbReference type="Gene3D" id="2.60.40.10">
    <property type="entry name" value="Immunoglobulins"/>
    <property type="match status" value="2"/>
</dbReference>
<dbReference type="PANTHER" id="PTHR47118">
    <property type="entry name" value="CYTOTOXIC AND REGULATORY T-CELL MOLECULE"/>
    <property type="match status" value="1"/>
</dbReference>
<evidence type="ECO:0000256" key="7">
    <source>
        <dbReference type="ARBA" id="ARBA00023157"/>
    </source>
</evidence>
<dbReference type="InterPro" id="IPR013783">
    <property type="entry name" value="Ig-like_fold"/>
</dbReference>
<dbReference type="InterPro" id="IPR053096">
    <property type="entry name" value="CRTAM"/>
</dbReference>
<dbReference type="Pfam" id="PF07686">
    <property type="entry name" value="V-set"/>
    <property type="match status" value="1"/>
</dbReference>
<evidence type="ECO:0000256" key="6">
    <source>
        <dbReference type="ARBA" id="ARBA00023136"/>
    </source>
</evidence>
<keyword evidence="5 10" id="KW-1133">Transmembrane helix</keyword>
<evidence type="ECO:0000256" key="1">
    <source>
        <dbReference type="ARBA" id="ARBA00004167"/>
    </source>
</evidence>
<dbReference type="InterPro" id="IPR036179">
    <property type="entry name" value="Ig-like_dom_sf"/>
</dbReference>
<dbReference type="AlphaFoldDB" id="A0A2I0LS71"/>
<sequence>MTFTRVLHVVALFLMQGDFPGAGSETITLKEGEDLNLRCTLSSDGSSARQWLNPHDFSIFLDTHRALRDRRYKLIHYSKEELSIQLSNVTVHDAGVYKCFYYGTPFKSKNKTVEVLAAPSNPVLEVSRDTESSITLSCYTHGCKPQPQVTWLLDNGIELPGDTKHKLEADGKKWTTTSRLTVLAYGPGSTASCIVRHQALKEELMASFHFEDIPRTVTNTDPAPAALEVNTHATENEQSPVTAAESDLNSSTVSAPSYPQHNVTNTDPAPAALEVNTHATENEQSPVTAAESDLNSSTVSAPSYPQHNVTNTDLAPGAVNTHATENEQSAVTAAESDLNSSTASAPSYPQHNGSEQLTIPSTVPEDPKCYILISIPPGAETSFNGNVTEEEISTPDTSPTENVTVISTITFEQNVQPEGMETKENNLLLPILVAALIFVLLIIVLLFMRKLKRAHGVWKRENDVSDQTVESFKSKSNEDSPGHEKNGHVVNQKSNMQYVTDGYAETMQKNPRDTNIAISEKLFGCGRETNV</sequence>
<evidence type="ECO:0000313" key="14">
    <source>
        <dbReference type="Proteomes" id="UP000053872"/>
    </source>
</evidence>
<feature type="region of interest" description="Disordered" evidence="9">
    <location>
        <begin position="466"/>
        <end position="492"/>
    </location>
</feature>
<feature type="region of interest" description="Disordered" evidence="9">
    <location>
        <begin position="232"/>
        <end position="268"/>
    </location>
</feature>
<dbReference type="PROSITE" id="PS50835">
    <property type="entry name" value="IG_LIKE"/>
    <property type="match status" value="2"/>
</dbReference>
<name>A0A2I0LS71_COLLI</name>
<feature type="transmembrane region" description="Helical" evidence="10">
    <location>
        <begin position="427"/>
        <end position="448"/>
    </location>
</feature>
<keyword evidence="2 10" id="KW-0812">Transmembrane</keyword>
<dbReference type="GO" id="GO:0008037">
    <property type="term" value="P:cell recognition"/>
    <property type="evidence" value="ECO:0007669"/>
    <property type="project" value="TreeGrafter"/>
</dbReference>
<feature type="domain" description="Ig-like" evidence="12">
    <location>
        <begin position="119"/>
        <end position="207"/>
    </location>
</feature>
<dbReference type="GO" id="GO:0005886">
    <property type="term" value="C:plasma membrane"/>
    <property type="evidence" value="ECO:0007669"/>
    <property type="project" value="TreeGrafter"/>
</dbReference>
<dbReference type="GO" id="GO:0005102">
    <property type="term" value="F:signaling receptor binding"/>
    <property type="evidence" value="ECO:0007669"/>
    <property type="project" value="TreeGrafter"/>
</dbReference>
<feature type="compositionally biased region" description="Polar residues" evidence="9">
    <location>
        <begin position="232"/>
        <end position="267"/>
    </location>
</feature>
<feature type="region of interest" description="Disordered" evidence="9">
    <location>
        <begin position="281"/>
        <end position="362"/>
    </location>
</feature>
<dbReference type="GO" id="GO:0002860">
    <property type="term" value="P:positive regulation of natural killer cell mediated cytotoxicity directed against tumor cell target"/>
    <property type="evidence" value="ECO:0007669"/>
    <property type="project" value="TreeGrafter"/>
</dbReference>
<evidence type="ECO:0000313" key="13">
    <source>
        <dbReference type="EMBL" id="PKK20275.1"/>
    </source>
</evidence>